<evidence type="ECO:0000256" key="2">
    <source>
        <dbReference type="SAM" id="MobiDB-lite"/>
    </source>
</evidence>
<feature type="region of interest" description="Disordered" evidence="2">
    <location>
        <begin position="301"/>
        <end position="339"/>
    </location>
</feature>
<accession>A0ABN9SZA7</accession>
<dbReference type="Proteomes" id="UP001189429">
    <property type="component" value="Unassembled WGS sequence"/>
</dbReference>
<keyword evidence="4" id="KW-1185">Reference proteome</keyword>
<feature type="compositionally biased region" description="Low complexity" evidence="2">
    <location>
        <begin position="230"/>
        <end position="246"/>
    </location>
</feature>
<feature type="region of interest" description="Disordered" evidence="2">
    <location>
        <begin position="143"/>
        <end position="280"/>
    </location>
</feature>
<feature type="region of interest" description="Disordered" evidence="2">
    <location>
        <begin position="750"/>
        <end position="829"/>
    </location>
</feature>
<dbReference type="EMBL" id="CAUYUJ010014178">
    <property type="protein sequence ID" value="CAK0837824.1"/>
    <property type="molecule type" value="Genomic_DNA"/>
</dbReference>
<gene>
    <name evidence="3" type="ORF">PCOR1329_LOCUS33920</name>
</gene>
<evidence type="ECO:0000256" key="1">
    <source>
        <dbReference type="SAM" id="Coils"/>
    </source>
</evidence>
<name>A0ABN9SZA7_9DINO</name>
<evidence type="ECO:0000313" key="4">
    <source>
        <dbReference type="Proteomes" id="UP001189429"/>
    </source>
</evidence>
<comment type="caution">
    <text evidence="3">The sequence shown here is derived from an EMBL/GenBank/DDBJ whole genome shotgun (WGS) entry which is preliminary data.</text>
</comment>
<feature type="compositionally biased region" description="Low complexity" evidence="2">
    <location>
        <begin position="1"/>
        <end position="28"/>
    </location>
</feature>
<feature type="region of interest" description="Disordered" evidence="2">
    <location>
        <begin position="435"/>
        <end position="599"/>
    </location>
</feature>
<feature type="region of interest" description="Disordered" evidence="2">
    <location>
        <begin position="842"/>
        <end position="865"/>
    </location>
</feature>
<sequence>MAAAAAAGAPTPEASAPAGRPRSAAPSRPQRRAPGRQLRPSSAQHLGERACEQAAWHLFHRLDPLKKNAVSQAQVALLWPALAAHAEAGVGAAIEASLLEGTAPLGFAEWMQVARALCEVLGHRRLRHNFQKAEALLNLVQQDKPPLPVPPRSSSAASTAPSGLLPEASASGVQLPQLPLPKQLPLPQRPASATASTPVHPSVGALAVGSQRPEMPRCPSAGPLGGLAGPPGQAAQRPQSAAGAQAHPPRLGAPAPHAVRLGEEDPLAKSGAQAQRQSRAVEEIRALAAWSREPRQYLAMKRSGVRSPQRTFLFPPPSAELASEPPSDGRRRQDGGEVPYQAFAEERAAAEQAAIAERAAAEAERAAAEALAAERAASLAAERAAAERDALEALAAEALAALVAERALAAQAQQQAAAQVAREGGAGDVAAAALAEQGATAAEARRSPSSEQHLGLQGELHPGQQPEEQRLELRPDEEPEQRLEQRPDEGPEQQPGQRSEEQPDGRPERQPEEQPEEQQPPQPEQQALHRSGSRGHRHTGAAEDDGEVPRPHPEGAVDPRGDGVAPRGRSSSTGCLPPWKPAGSRSASWRDSGGGPLLAQAGQNAWTSWVPAEGPASLADQAERRSLRAVARESHSRPWLRHSAAAAQACRLEGEDPEDGLDLRFQMPPFVSSQVDSYKADLRDEFRRLGASTGALARVWLALEVGGAVVQVRGPHPAVEELRQLPLARLNLRGYRALVDLHPLGVSTKAGEGLERRSRAAVRDLEQSPRGRDAAPAQQQESAPPQAAKAAPAGGAEARAAAPVRDEAPAEPRRQSVRPRSAGPAGSVGPCAQLAQLAARRAPLRGPPPGAPASGGAGGAPKLWEPGGFDARVAETQGSAGRIGKARAAFHTLKLVWRHATIPRRRKLMLFRAYNITKLTYGIETLCLKRADQDKLDAFQEKCLRQVLGIPHSMVSRVTNAE</sequence>
<feature type="compositionally biased region" description="Basic and acidic residues" evidence="2">
    <location>
        <begin position="752"/>
        <end position="773"/>
    </location>
</feature>
<feature type="compositionally biased region" description="Basic and acidic residues" evidence="2">
    <location>
        <begin position="804"/>
        <end position="814"/>
    </location>
</feature>
<keyword evidence="1" id="KW-0175">Coiled coil</keyword>
<feature type="coiled-coil region" evidence="1">
    <location>
        <begin position="346"/>
        <end position="401"/>
    </location>
</feature>
<feature type="compositionally biased region" description="Basic and acidic residues" evidence="2">
    <location>
        <begin position="498"/>
        <end position="512"/>
    </location>
</feature>
<protein>
    <submittedName>
        <fullName evidence="3">Uncharacterized protein</fullName>
    </submittedName>
</protein>
<evidence type="ECO:0000313" key="3">
    <source>
        <dbReference type="EMBL" id="CAK0837824.1"/>
    </source>
</evidence>
<feature type="compositionally biased region" description="Basic and acidic residues" evidence="2">
    <location>
        <begin position="547"/>
        <end position="561"/>
    </location>
</feature>
<proteinExistence type="predicted"/>
<reference evidence="3" key="1">
    <citation type="submission" date="2023-10" db="EMBL/GenBank/DDBJ databases">
        <authorList>
            <person name="Chen Y."/>
            <person name="Shah S."/>
            <person name="Dougan E. K."/>
            <person name="Thang M."/>
            <person name="Chan C."/>
        </authorList>
    </citation>
    <scope>NUCLEOTIDE SEQUENCE [LARGE SCALE GENOMIC DNA]</scope>
</reference>
<feature type="non-terminal residue" evidence="3">
    <location>
        <position position="962"/>
    </location>
</feature>
<feature type="compositionally biased region" description="Low complexity" evidence="2">
    <location>
        <begin position="152"/>
        <end position="166"/>
    </location>
</feature>
<feature type="compositionally biased region" description="Pro residues" evidence="2">
    <location>
        <begin position="178"/>
        <end position="188"/>
    </location>
</feature>
<feature type="region of interest" description="Disordered" evidence="2">
    <location>
        <begin position="1"/>
        <end position="46"/>
    </location>
</feature>
<feature type="compositionally biased region" description="Basic and acidic residues" evidence="2">
    <location>
        <begin position="467"/>
        <end position="489"/>
    </location>
</feature>
<organism evidence="3 4">
    <name type="scientific">Prorocentrum cordatum</name>
    <dbReference type="NCBI Taxonomy" id="2364126"/>
    <lineage>
        <taxon>Eukaryota</taxon>
        <taxon>Sar</taxon>
        <taxon>Alveolata</taxon>
        <taxon>Dinophyceae</taxon>
        <taxon>Prorocentrales</taxon>
        <taxon>Prorocentraceae</taxon>
        <taxon>Prorocentrum</taxon>
    </lineage>
</organism>
<feature type="compositionally biased region" description="Low complexity" evidence="2">
    <location>
        <begin position="774"/>
        <end position="803"/>
    </location>
</feature>